<keyword evidence="2 4" id="KW-0863">Zinc-finger</keyword>
<keyword evidence="8" id="KW-1185">Reference proteome</keyword>
<evidence type="ECO:0000256" key="2">
    <source>
        <dbReference type="ARBA" id="ARBA00022771"/>
    </source>
</evidence>
<evidence type="ECO:0000313" key="8">
    <source>
        <dbReference type="Proteomes" id="UP000054166"/>
    </source>
</evidence>
<dbReference type="AlphaFoldDB" id="A0A0C3BY83"/>
<dbReference type="InterPro" id="IPR036236">
    <property type="entry name" value="Znf_C2H2_sf"/>
</dbReference>
<keyword evidence="3" id="KW-0862">Zinc</keyword>
<dbReference type="GO" id="GO:0000978">
    <property type="term" value="F:RNA polymerase II cis-regulatory region sequence-specific DNA binding"/>
    <property type="evidence" value="ECO:0007669"/>
    <property type="project" value="TreeGrafter"/>
</dbReference>
<dbReference type="Gene3D" id="3.30.160.60">
    <property type="entry name" value="Classic Zinc Finger"/>
    <property type="match status" value="2"/>
</dbReference>
<keyword evidence="1" id="KW-0479">Metal-binding</keyword>
<feature type="compositionally biased region" description="Basic and acidic residues" evidence="5">
    <location>
        <begin position="164"/>
        <end position="180"/>
    </location>
</feature>
<dbReference type="PANTHER" id="PTHR23235">
    <property type="entry name" value="KRUEPPEL-LIKE TRANSCRIPTION FACTOR"/>
    <property type="match status" value="1"/>
</dbReference>
<name>A0A0C3BY83_PILCF</name>
<dbReference type="PANTHER" id="PTHR23235:SF120">
    <property type="entry name" value="KRUPPEL-LIKE FACTOR 15"/>
    <property type="match status" value="1"/>
</dbReference>
<dbReference type="Pfam" id="PF00096">
    <property type="entry name" value="zf-C2H2"/>
    <property type="match status" value="2"/>
</dbReference>
<evidence type="ECO:0000256" key="3">
    <source>
        <dbReference type="ARBA" id="ARBA00022833"/>
    </source>
</evidence>
<proteinExistence type="predicted"/>
<dbReference type="STRING" id="765440.A0A0C3BY83"/>
<evidence type="ECO:0000256" key="4">
    <source>
        <dbReference type="PROSITE-ProRule" id="PRU00042"/>
    </source>
</evidence>
<dbReference type="SMART" id="SM00355">
    <property type="entry name" value="ZnF_C2H2"/>
    <property type="match status" value="2"/>
</dbReference>
<reference evidence="8" key="2">
    <citation type="submission" date="2015-01" db="EMBL/GenBank/DDBJ databases">
        <title>Evolutionary Origins and Diversification of the Mycorrhizal Mutualists.</title>
        <authorList>
            <consortium name="DOE Joint Genome Institute"/>
            <consortium name="Mycorrhizal Genomics Consortium"/>
            <person name="Kohler A."/>
            <person name="Kuo A."/>
            <person name="Nagy L.G."/>
            <person name="Floudas D."/>
            <person name="Copeland A."/>
            <person name="Barry K.W."/>
            <person name="Cichocki N."/>
            <person name="Veneault-Fourrey C."/>
            <person name="LaButti K."/>
            <person name="Lindquist E.A."/>
            <person name="Lipzen A."/>
            <person name="Lundell T."/>
            <person name="Morin E."/>
            <person name="Murat C."/>
            <person name="Riley R."/>
            <person name="Ohm R."/>
            <person name="Sun H."/>
            <person name="Tunlid A."/>
            <person name="Henrissat B."/>
            <person name="Grigoriev I.V."/>
            <person name="Hibbett D.S."/>
            <person name="Martin F."/>
        </authorList>
    </citation>
    <scope>NUCLEOTIDE SEQUENCE [LARGE SCALE GENOMIC DNA]</scope>
    <source>
        <strain evidence="8">F 1598</strain>
    </source>
</reference>
<accession>A0A0C3BY83</accession>
<evidence type="ECO:0000256" key="5">
    <source>
        <dbReference type="SAM" id="MobiDB-lite"/>
    </source>
</evidence>
<evidence type="ECO:0000313" key="7">
    <source>
        <dbReference type="EMBL" id="KIM82332.1"/>
    </source>
</evidence>
<dbReference type="PROSITE" id="PS00028">
    <property type="entry name" value="ZINC_FINGER_C2H2_1"/>
    <property type="match status" value="2"/>
</dbReference>
<sequence length="377" mass="41602">MANKLKHMEPTDESDGFVNITPDPNGPTQNGHTSEESSVSPASPRRPATRSQTNTTGATTRGSREDAHVDANQGEPSSSKRTLDDMEADDAEDDYVEKQPVAFNSGSFSRSLERPAPSQYTFLETYTSASQSERRGPRTRTAPPVPVPNLTKKSRGRRVPTKTAGEKEGVQEEKPPKEGVQKGGRVYVCKVEDCGKCFSRGEHLKRHIRSIHTHEKPFKCSHPSCDKFFNRHDNLLQHQKVHKDYSSPQNMNDSYGPLQRIQQGPHYNSDHAPPTENIIVPQPYAIFSSYHHGPLSGSIGFGTNMAVSSLRTELSPSQVEPPPLPPSLGDGPPPQSHYRATYEHGPPPQMNTQLPPQGQSQPPNGQDIGEGSEYLFR</sequence>
<evidence type="ECO:0000259" key="6">
    <source>
        <dbReference type="PROSITE" id="PS50157"/>
    </source>
</evidence>
<organism evidence="7 8">
    <name type="scientific">Piloderma croceum (strain F 1598)</name>
    <dbReference type="NCBI Taxonomy" id="765440"/>
    <lineage>
        <taxon>Eukaryota</taxon>
        <taxon>Fungi</taxon>
        <taxon>Dikarya</taxon>
        <taxon>Basidiomycota</taxon>
        <taxon>Agaricomycotina</taxon>
        <taxon>Agaricomycetes</taxon>
        <taxon>Agaricomycetidae</taxon>
        <taxon>Atheliales</taxon>
        <taxon>Atheliaceae</taxon>
        <taxon>Piloderma</taxon>
    </lineage>
</organism>
<feature type="domain" description="C2H2-type" evidence="6">
    <location>
        <begin position="218"/>
        <end position="247"/>
    </location>
</feature>
<protein>
    <recommendedName>
        <fullName evidence="6">C2H2-type domain-containing protein</fullName>
    </recommendedName>
</protein>
<feature type="compositionally biased region" description="Pro residues" evidence="5">
    <location>
        <begin position="319"/>
        <end position="335"/>
    </location>
</feature>
<feature type="compositionally biased region" description="Low complexity" evidence="5">
    <location>
        <begin position="353"/>
        <end position="366"/>
    </location>
</feature>
<dbReference type="Proteomes" id="UP000054166">
    <property type="component" value="Unassembled WGS sequence"/>
</dbReference>
<reference evidence="7 8" key="1">
    <citation type="submission" date="2014-04" db="EMBL/GenBank/DDBJ databases">
        <authorList>
            <consortium name="DOE Joint Genome Institute"/>
            <person name="Kuo A."/>
            <person name="Tarkka M."/>
            <person name="Buscot F."/>
            <person name="Kohler A."/>
            <person name="Nagy L.G."/>
            <person name="Floudas D."/>
            <person name="Copeland A."/>
            <person name="Barry K.W."/>
            <person name="Cichocki N."/>
            <person name="Veneault-Fourrey C."/>
            <person name="LaButti K."/>
            <person name="Lindquist E.A."/>
            <person name="Lipzen A."/>
            <person name="Lundell T."/>
            <person name="Morin E."/>
            <person name="Murat C."/>
            <person name="Sun H."/>
            <person name="Tunlid A."/>
            <person name="Henrissat B."/>
            <person name="Grigoriev I.V."/>
            <person name="Hibbett D.S."/>
            <person name="Martin F."/>
            <person name="Nordberg H.P."/>
            <person name="Cantor M.N."/>
            <person name="Hua S.X."/>
        </authorList>
    </citation>
    <scope>NUCLEOTIDE SEQUENCE [LARGE SCALE GENOMIC DNA]</scope>
    <source>
        <strain evidence="7 8">F 1598</strain>
    </source>
</reference>
<feature type="compositionally biased region" description="Acidic residues" evidence="5">
    <location>
        <begin position="85"/>
        <end position="95"/>
    </location>
</feature>
<dbReference type="InterPro" id="IPR013087">
    <property type="entry name" value="Znf_C2H2_type"/>
</dbReference>
<dbReference type="SUPFAM" id="SSF57667">
    <property type="entry name" value="beta-beta-alpha zinc fingers"/>
    <property type="match status" value="1"/>
</dbReference>
<dbReference type="OrthoDB" id="6365676at2759"/>
<feature type="region of interest" description="Disordered" evidence="5">
    <location>
        <begin position="1"/>
        <end position="180"/>
    </location>
</feature>
<feature type="compositionally biased region" description="Polar residues" evidence="5">
    <location>
        <begin position="118"/>
        <end position="131"/>
    </location>
</feature>
<dbReference type="PROSITE" id="PS50157">
    <property type="entry name" value="ZINC_FINGER_C2H2_2"/>
    <property type="match status" value="2"/>
</dbReference>
<dbReference type="EMBL" id="KN832995">
    <property type="protein sequence ID" value="KIM82332.1"/>
    <property type="molecule type" value="Genomic_DNA"/>
</dbReference>
<dbReference type="HOGENOM" id="CLU_040448_1_0_1"/>
<feature type="compositionally biased region" description="Polar residues" evidence="5">
    <location>
        <begin position="52"/>
        <end position="61"/>
    </location>
</feature>
<gene>
    <name evidence="7" type="ORF">PILCRDRAFT_820718</name>
</gene>
<dbReference type="InParanoid" id="A0A0C3BY83"/>
<dbReference type="GO" id="GO:0000981">
    <property type="term" value="F:DNA-binding transcription factor activity, RNA polymerase II-specific"/>
    <property type="evidence" value="ECO:0007669"/>
    <property type="project" value="TreeGrafter"/>
</dbReference>
<feature type="domain" description="C2H2-type" evidence="6">
    <location>
        <begin position="187"/>
        <end position="217"/>
    </location>
</feature>
<dbReference type="GO" id="GO:0008270">
    <property type="term" value="F:zinc ion binding"/>
    <property type="evidence" value="ECO:0007669"/>
    <property type="project" value="UniProtKB-KW"/>
</dbReference>
<evidence type="ECO:0000256" key="1">
    <source>
        <dbReference type="ARBA" id="ARBA00022723"/>
    </source>
</evidence>
<feature type="region of interest" description="Disordered" evidence="5">
    <location>
        <begin position="312"/>
        <end position="377"/>
    </location>
</feature>
<feature type="compositionally biased region" description="Basic and acidic residues" evidence="5">
    <location>
        <begin position="1"/>
        <end position="10"/>
    </location>
</feature>
<feature type="compositionally biased region" description="Low complexity" evidence="5">
    <location>
        <begin position="36"/>
        <end position="51"/>
    </location>
</feature>